<proteinExistence type="predicted"/>
<dbReference type="Proteomes" id="UP001607302">
    <property type="component" value="Unassembled WGS sequence"/>
</dbReference>
<organism evidence="2 3">
    <name type="scientific">Vespula squamosa</name>
    <name type="common">Southern yellow jacket</name>
    <name type="synonym">Wasp</name>
    <dbReference type="NCBI Taxonomy" id="30214"/>
    <lineage>
        <taxon>Eukaryota</taxon>
        <taxon>Metazoa</taxon>
        <taxon>Ecdysozoa</taxon>
        <taxon>Arthropoda</taxon>
        <taxon>Hexapoda</taxon>
        <taxon>Insecta</taxon>
        <taxon>Pterygota</taxon>
        <taxon>Neoptera</taxon>
        <taxon>Endopterygota</taxon>
        <taxon>Hymenoptera</taxon>
        <taxon>Apocrita</taxon>
        <taxon>Aculeata</taxon>
        <taxon>Vespoidea</taxon>
        <taxon>Vespidae</taxon>
        <taxon>Vespinae</taxon>
        <taxon>Vespula</taxon>
    </lineage>
</organism>
<evidence type="ECO:0000313" key="2">
    <source>
        <dbReference type="EMBL" id="KAL2715247.1"/>
    </source>
</evidence>
<feature type="signal peptide" evidence="1">
    <location>
        <begin position="1"/>
        <end position="19"/>
    </location>
</feature>
<protein>
    <submittedName>
        <fullName evidence="2">Uncharacterized protein</fullName>
    </submittedName>
</protein>
<sequence>MKSCILFFLLFVISLGVSQVRLNKKYKTLLQKLNELSPEDQIILKKEEINSNDKRTDKINKGFEKVIDFVNVLGQINDFVSDKTKNIIRKLNNLYNSDEGEY</sequence>
<dbReference type="AlphaFoldDB" id="A0ABD2A3N9"/>
<comment type="caution">
    <text evidence="2">The sequence shown here is derived from an EMBL/GenBank/DDBJ whole genome shotgun (WGS) entry which is preliminary data.</text>
</comment>
<evidence type="ECO:0000313" key="3">
    <source>
        <dbReference type="Proteomes" id="UP001607302"/>
    </source>
</evidence>
<dbReference type="EMBL" id="JAUDFV010000155">
    <property type="protein sequence ID" value="KAL2715247.1"/>
    <property type="molecule type" value="Genomic_DNA"/>
</dbReference>
<reference evidence="2 3" key="1">
    <citation type="journal article" date="2024" name="Ann. Entomol. Soc. Am.">
        <title>Genomic analyses of the southern and eastern yellowjacket wasps (Hymenoptera: Vespidae) reveal evolutionary signatures of social life.</title>
        <authorList>
            <person name="Catto M.A."/>
            <person name="Caine P.B."/>
            <person name="Orr S.E."/>
            <person name="Hunt B.G."/>
            <person name="Goodisman M.A.D."/>
        </authorList>
    </citation>
    <scope>NUCLEOTIDE SEQUENCE [LARGE SCALE GENOMIC DNA]</scope>
    <source>
        <strain evidence="2">233</strain>
        <tissue evidence="2">Head and thorax</tissue>
    </source>
</reference>
<keyword evidence="3" id="KW-1185">Reference proteome</keyword>
<gene>
    <name evidence="2" type="ORF">V1478_014945</name>
</gene>
<name>A0ABD2A3N9_VESSQ</name>
<feature type="chain" id="PRO_5044869373" evidence="1">
    <location>
        <begin position="20"/>
        <end position="102"/>
    </location>
</feature>
<accession>A0ABD2A3N9</accession>
<evidence type="ECO:0000256" key="1">
    <source>
        <dbReference type="SAM" id="SignalP"/>
    </source>
</evidence>
<keyword evidence="1" id="KW-0732">Signal</keyword>